<gene>
    <name evidence="5" type="ORF">DAERI_020099</name>
</gene>
<evidence type="ECO:0000256" key="2">
    <source>
        <dbReference type="ARBA" id="ARBA00022801"/>
    </source>
</evidence>
<evidence type="ECO:0000259" key="4">
    <source>
        <dbReference type="PROSITE" id="PS51677"/>
    </source>
</evidence>
<dbReference type="AlphaFoldDB" id="A0A2I9CS94"/>
<accession>A0A2I9CS94</accession>
<organism evidence="5 6">
    <name type="scientific">Deinococcus aerius</name>
    <dbReference type="NCBI Taxonomy" id="200253"/>
    <lineage>
        <taxon>Bacteria</taxon>
        <taxon>Thermotogati</taxon>
        <taxon>Deinococcota</taxon>
        <taxon>Deinococci</taxon>
        <taxon>Deinococcales</taxon>
        <taxon>Deinococcaceae</taxon>
        <taxon>Deinococcus</taxon>
    </lineage>
</organism>
<dbReference type="Pfam" id="PF01522">
    <property type="entry name" value="Polysacc_deac_1"/>
    <property type="match status" value="1"/>
</dbReference>
<dbReference type="GO" id="GO:0005975">
    <property type="term" value="P:carbohydrate metabolic process"/>
    <property type="evidence" value="ECO:0007669"/>
    <property type="project" value="InterPro"/>
</dbReference>
<evidence type="ECO:0000256" key="3">
    <source>
        <dbReference type="SAM" id="SignalP"/>
    </source>
</evidence>
<evidence type="ECO:0000256" key="1">
    <source>
        <dbReference type="ARBA" id="ARBA00022723"/>
    </source>
</evidence>
<dbReference type="RefSeq" id="WP_102125962.1">
    <property type="nucleotide sequence ID" value="NZ_BFAG01000002.1"/>
</dbReference>
<proteinExistence type="predicted"/>
<keyword evidence="2" id="KW-0378">Hydrolase</keyword>
<dbReference type="SUPFAM" id="SSF88713">
    <property type="entry name" value="Glycoside hydrolase/deacetylase"/>
    <property type="match status" value="1"/>
</dbReference>
<dbReference type="CDD" id="cd10917">
    <property type="entry name" value="CE4_NodB_like_6s_7s"/>
    <property type="match status" value="1"/>
</dbReference>
<dbReference type="Proteomes" id="UP000236569">
    <property type="component" value="Unassembled WGS sequence"/>
</dbReference>
<dbReference type="EMBL" id="BFAG01000002">
    <property type="protein sequence ID" value="GBF04502.1"/>
    <property type="molecule type" value="Genomic_DNA"/>
</dbReference>
<dbReference type="PROSITE" id="PS51677">
    <property type="entry name" value="NODB"/>
    <property type="match status" value="1"/>
</dbReference>
<dbReference type="PANTHER" id="PTHR10587:SF133">
    <property type="entry name" value="CHITIN DEACETYLASE 1-RELATED"/>
    <property type="match status" value="1"/>
</dbReference>
<name>A0A2I9CS94_9DEIO</name>
<feature type="chain" id="PRO_5014367109" evidence="3">
    <location>
        <begin position="21"/>
        <end position="404"/>
    </location>
</feature>
<dbReference type="GO" id="GO:0016810">
    <property type="term" value="F:hydrolase activity, acting on carbon-nitrogen (but not peptide) bonds"/>
    <property type="evidence" value="ECO:0007669"/>
    <property type="project" value="InterPro"/>
</dbReference>
<dbReference type="GO" id="GO:0016020">
    <property type="term" value="C:membrane"/>
    <property type="evidence" value="ECO:0007669"/>
    <property type="project" value="TreeGrafter"/>
</dbReference>
<feature type="signal peptide" evidence="3">
    <location>
        <begin position="1"/>
        <end position="20"/>
    </location>
</feature>
<keyword evidence="3" id="KW-0732">Signal</keyword>
<dbReference type="InterPro" id="IPR050248">
    <property type="entry name" value="Polysacc_deacetylase_ArnD"/>
</dbReference>
<feature type="domain" description="NodB homology" evidence="4">
    <location>
        <begin position="220"/>
        <end position="397"/>
    </location>
</feature>
<dbReference type="PANTHER" id="PTHR10587">
    <property type="entry name" value="GLYCOSYL TRANSFERASE-RELATED"/>
    <property type="match status" value="1"/>
</dbReference>
<sequence>MRRALPLLLLTVALTPPSLAQTVPVRPAPIPRVSAPGAAQPTAPGTRPTPVIPTLRLTPAIPEVRRVEVLGNGFMRAAHALVLLPDREATGQRALDLAVESALRTFRAAPDLGEVDVSVYRAEGYRGFGGPLPLLTLSVPRGRLQTFRAEVTDGRYDRLWTNPSATPPEPELTPSEELERLPVFFGTEADLLRQRLDQLLSQTRGGVRGGLLYKGDPTRRQVALTFDDVPHPMYFPLVLDLLRREGAKATFFVIGRNAEAYPYFVRDLVAQGHELGNHTYHHVRLPRLTDAQITRELQTTSELLTRLTGQPVRYFRPPGGEYSARVLNLARGLGLTTVFWTDDPGDFANPGVETVEARFARNLRPGGIILLHDNAPDGLAALPDLLKVAREKGYRVDTAGAFTR</sequence>
<protein>
    <submittedName>
        <fullName evidence="5">Polysaccharide deacetylase</fullName>
    </submittedName>
</protein>
<dbReference type="Gene3D" id="3.20.20.370">
    <property type="entry name" value="Glycoside hydrolase/deacetylase"/>
    <property type="match status" value="1"/>
</dbReference>
<dbReference type="GO" id="GO:0046872">
    <property type="term" value="F:metal ion binding"/>
    <property type="evidence" value="ECO:0007669"/>
    <property type="project" value="UniProtKB-KW"/>
</dbReference>
<dbReference type="InterPro" id="IPR002509">
    <property type="entry name" value="NODB_dom"/>
</dbReference>
<keyword evidence="6" id="KW-1185">Reference proteome</keyword>
<keyword evidence="1" id="KW-0479">Metal-binding</keyword>
<evidence type="ECO:0000313" key="5">
    <source>
        <dbReference type="EMBL" id="GBF04502.1"/>
    </source>
</evidence>
<dbReference type="InterPro" id="IPR011330">
    <property type="entry name" value="Glyco_hydro/deAcase_b/a-brl"/>
</dbReference>
<evidence type="ECO:0000313" key="6">
    <source>
        <dbReference type="Proteomes" id="UP000236569"/>
    </source>
</evidence>
<comment type="caution">
    <text evidence="5">The sequence shown here is derived from an EMBL/GenBank/DDBJ whole genome shotgun (WGS) entry which is preliminary data.</text>
</comment>
<dbReference type="OrthoDB" id="62208at2"/>
<reference evidence="6" key="1">
    <citation type="submission" date="2018-01" db="EMBL/GenBank/DDBJ databases">
        <title>Draft Genome Sequence of the Radioresistant Bacterium Deinococcus aerius TR0125, Isolated from the Higher Atmosphere above Japan.</title>
        <authorList>
            <person name="Satoh K."/>
            <person name="Arai H."/>
            <person name="Sanzen T."/>
            <person name="Kawaguchi Y."/>
            <person name="Hayashi H."/>
            <person name="Yokobori S."/>
            <person name="Yamagishi A."/>
            <person name="Oono Y."/>
            <person name="Narumi I."/>
        </authorList>
    </citation>
    <scope>NUCLEOTIDE SEQUENCE [LARGE SCALE GENOMIC DNA]</scope>
    <source>
        <strain evidence="6">TR0125</strain>
    </source>
</reference>